<protein>
    <submittedName>
        <fullName evidence="2">Uncharacterized protein</fullName>
    </submittedName>
</protein>
<accession>A0AAN7B113</accession>
<evidence type="ECO:0000313" key="2">
    <source>
        <dbReference type="EMBL" id="KAK4206334.1"/>
    </source>
</evidence>
<name>A0AAN7B113_9PEZI</name>
<feature type="chain" id="PRO_5042823641" evidence="1">
    <location>
        <begin position="21"/>
        <end position="105"/>
    </location>
</feature>
<reference evidence="2" key="2">
    <citation type="submission" date="2023-05" db="EMBL/GenBank/DDBJ databases">
        <authorList>
            <consortium name="Lawrence Berkeley National Laboratory"/>
            <person name="Steindorff A."/>
            <person name="Hensen N."/>
            <person name="Bonometti L."/>
            <person name="Westerberg I."/>
            <person name="Brannstrom I.O."/>
            <person name="Guillou S."/>
            <person name="Cros-Aarteil S."/>
            <person name="Calhoun S."/>
            <person name="Haridas S."/>
            <person name="Kuo A."/>
            <person name="Mondo S."/>
            <person name="Pangilinan J."/>
            <person name="Riley R."/>
            <person name="Labutti K."/>
            <person name="Andreopoulos B."/>
            <person name="Lipzen A."/>
            <person name="Chen C."/>
            <person name="Yanf M."/>
            <person name="Daum C."/>
            <person name="Ng V."/>
            <person name="Clum A."/>
            <person name="Ohm R."/>
            <person name="Martin F."/>
            <person name="Silar P."/>
            <person name="Natvig D."/>
            <person name="Lalanne C."/>
            <person name="Gautier V."/>
            <person name="Ament-Velasquez S.L."/>
            <person name="Kruys A."/>
            <person name="Hutchinson M.I."/>
            <person name="Powell A.J."/>
            <person name="Barry K."/>
            <person name="Miller A.N."/>
            <person name="Grigoriev I.V."/>
            <person name="Debuchy R."/>
            <person name="Gladieux P."/>
            <person name="Thoren M.H."/>
            <person name="Johannesson H."/>
        </authorList>
    </citation>
    <scope>NUCLEOTIDE SEQUENCE</scope>
    <source>
        <strain evidence="2">PSN293</strain>
    </source>
</reference>
<comment type="caution">
    <text evidence="2">The sequence shown here is derived from an EMBL/GenBank/DDBJ whole genome shotgun (WGS) entry which is preliminary data.</text>
</comment>
<dbReference type="AlphaFoldDB" id="A0AAN7B113"/>
<reference evidence="2" key="1">
    <citation type="journal article" date="2023" name="Mol. Phylogenet. Evol.">
        <title>Genome-scale phylogeny and comparative genomics of the fungal order Sordariales.</title>
        <authorList>
            <person name="Hensen N."/>
            <person name="Bonometti L."/>
            <person name="Westerberg I."/>
            <person name="Brannstrom I.O."/>
            <person name="Guillou S."/>
            <person name="Cros-Aarteil S."/>
            <person name="Calhoun S."/>
            <person name="Haridas S."/>
            <person name="Kuo A."/>
            <person name="Mondo S."/>
            <person name="Pangilinan J."/>
            <person name="Riley R."/>
            <person name="LaButti K."/>
            <person name="Andreopoulos B."/>
            <person name="Lipzen A."/>
            <person name="Chen C."/>
            <person name="Yan M."/>
            <person name="Daum C."/>
            <person name="Ng V."/>
            <person name="Clum A."/>
            <person name="Steindorff A."/>
            <person name="Ohm R.A."/>
            <person name="Martin F."/>
            <person name="Silar P."/>
            <person name="Natvig D.O."/>
            <person name="Lalanne C."/>
            <person name="Gautier V."/>
            <person name="Ament-Velasquez S.L."/>
            <person name="Kruys A."/>
            <person name="Hutchinson M.I."/>
            <person name="Powell A.J."/>
            <person name="Barry K."/>
            <person name="Miller A.N."/>
            <person name="Grigoriev I.V."/>
            <person name="Debuchy R."/>
            <person name="Gladieux P."/>
            <person name="Hiltunen Thoren M."/>
            <person name="Johannesson H."/>
        </authorList>
    </citation>
    <scope>NUCLEOTIDE SEQUENCE</scope>
    <source>
        <strain evidence="2">PSN293</strain>
    </source>
</reference>
<sequence>MFSPIATLTAALALAANALAAPNAEPGTTLNARDRWLGNIDMNAACEFQYGSGVHAYTIGNGCNDWRCDGDRGINVNVYCYNNFGTDAWATCGGGTVWDWQCHGP</sequence>
<feature type="signal peptide" evidence="1">
    <location>
        <begin position="1"/>
        <end position="20"/>
    </location>
</feature>
<dbReference type="EMBL" id="MU858438">
    <property type="protein sequence ID" value="KAK4206334.1"/>
    <property type="molecule type" value="Genomic_DNA"/>
</dbReference>
<dbReference type="Proteomes" id="UP001301769">
    <property type="component" value="Unassembled WGS sequence"/>
</dbReference>
<evidence type="ECO:0000313" key="3">
    <source>
        <dbReference type="Proteomes" id="UP001301769"/>
    </source>
</evidence>
<proteinExistence type="predicted"/>
<organism evidence="2 3">
    <name type="scientific">Rhypophila decipiens</name>
    <dbReference type="NCBI Taxonomy" id="261697"/>
    <lineage>
        <taxon>Eukaryota</taxon>
        <taxon>Fungi</taxon>
        <taxon>Dikarya</taxon>
        <taxon>Ascomycota</taxon>
        <taxon>Pezizomycotina</taxon>
        <taxon>Sordariomycetes</taxon>
        <taxon>Sordariomycetidae</taxon>
        <taxon>Sordariales</taxon>
        <taxon>Naviculisporaceae</taxon>
        <taxon>Rhypophila</taxon>
    </lineage>
</organism>
<keyword evidence="1" id="KW-0732">Signal</keyword>
<keyword evidence="3" id="KW-1185">Reference proteome</keyword>
<gene>
    <name evidence="2" type="ORF">QBC37DRAFT_301007</name>
</gene>
<evidence type="ECO:0000256" key="1">
    <source>
        <dbReference type="SAM" id="SignalP"/>
    </source>
</evidence>